<dbReference type="SUPFAM" id="SSF55729">
    <property type="entry name" value="Acyl-CoA N-acyltransferases (Nat)"/>
    <property type="match status" value="1"/>
</dbReference>
<proteinExistence type="predicted"/>
<evidence type="ECO:0000313" key="2">
    <source>
        <dbReference type="Proteomes" id="UP000199622"/>
    </source>
</evidence>
<protein>
    <recommendedName>
        <fullName evidence="3">Acetyltransferase (GNAT) family protein</fullName>
    </recommendedName>
</protein>
<dbReference type="OrthoDB" id="4966223at2"/>
<dbReference type="Proteomes" id="UP000199622">
    <property type="component" value="Unassembled WGS sequence"/>
</dbReference>
<dbReference type="Gene3D" id="3.40.630.30">
    <property type="match status" value="1"/>
</dbReference>
<keyword evidence="2" id="KW-1185">Reference proteome</keyword>
<accession>A0A1H4JED3</accession>
<evidence type="ECO:0000313" key="1">
    <source>
        <dbReference type="EMBL" id="SEB44670.1"/>
    </source>
</evidence>
<gene>
    <name evidence="1" type="ORF">SAMN04489727_1820</name>
</gene>
<reference evidence="2" key="1">
    <citation type="submission" date="2016-10" db="EMBL/GenBank/DDBJ databases">
        <authorList>
            <person name="Varghese N."/>
            <person name="Submissions S."/>
        </authorList>
    </citation>
    <scope>NUCLEOTIDE SEQUENCE [LARGE SCALE GENOMIC DNA]</scope>
    <source>
        <strain evidence="2">DSM 44544</strain>
    </source>
</reference>
<name>A0A1H4JED3_9PSEU</name>
<organism evidence="1 2">
    <name type="scientific">Amycolatopsis tolypomycina</name>
    <dbReference type="NCBI Taxonomy" id="208445"/>
    <lineage>
        <taxon>Bacteria</taxon>
        <taxon>Bacillati</taxon>
        <taxon>Actinomycetota</taxon>
        <taxon>Actinomycetes</taxon>
        <taxon>Pseudonocardiales</taxon>
        <taxon>Pseudonocardiaceae</taxon>
        <taxon>Amycolatopsis</taxon>
    </lineage>
</organism>
<dbReference type="STRING" id="208445.SAMN04489727_1820"/>
<sequence>MITGMDILTAWVRGWAVSRATAPPVAEPDGYRVDVGLPGHRVRYLLRSASAVPARARTAAAPGTWLKTCGARSAVLAGLTEVWRAGETEYLMAFEGPLPPAEVPPPYSVAVSGEGPVWEVAVSSGDAPAARGQVAVAGGVAVFDKIETEPEHRRRGLGRVVMHRLAAAAGTPSSVLLASAAGRGLYTSLGWRVVSDVVPAHVPEAAA</sequence>
<dbReference type="AlphaFoldDB" id="A0A1H4JED3"/>
<dbReference type="EMBL" id="FNSO01000003">
    <property type="protein sequence ID" value="SEB44670.1"/>
    <property type="molecule type" value="Genomic_DNA"/>
</dbReference>
<dbReference type="RefSeq" id="WP_091305359.1">
    <property type="nucleotide sequence ID" value="NZ_FNSO01000003.1"/>
</dbReference>
<dbReference type="InterPro" id="IPR016181">
    <property type="entry name" value="Acyl_CoA_acyltransferase"/>
</dbReference>
<evidence type="ECO:0008006" key="3">
    <source>
        <dbReference type="Google" id="ProtNLM"/>
    </source>
</evidence>